<dbReference type="PANTHER" id="PTHR44520:SF2">
    <property type="entry name" value="RESPONSE REGULATOR RCP1"/>
    <property type="match status" value="1"/>
</dbReference>
<evidence type="ECO:0000259" key="2">
    <source>
        <dbReference type="PROSITE" id="PS50110"/>
    </source>
</evidence>
<name>A0A4V6BIK3_9BACT</name>
<gene>
    <name evidence="3" type="ORF">FDK13_17335</name>
</gene>
<dbReference type="OrthoDB" id="7631574at2"/>
<keyword evidence="1" id="KW-0597">Phosphoprotein</keyword>
<dbReference type="RefSeq" id="WP_137341277.1">
    <property type="nucleotide sequence ID" value="NZ_SZVO01000008.1"/>
</dbReference>
<dbReference type="SUPFAM" id="SSF52172">
    <property type="entry name" value="CheY-like"/>
    <property type="match status" value="1"/>
</dbReference>
<keyword evidence="4" id="KW-1185">Reference proteome</keyword>
<organism evidence="3 4">
    <name type="scientific">Dyadobacter frigoris</name>
    <dbReference type="NCBI Taxonomy" id="2576211"/>
    <lineage>
        <taxon>Bacteria</taxon>
        <taxon>Pseudomonadati</taxon>
        <taxon>Bacteroidota</taxon>
        <taxon>Cytophagia</taxon>
        <taxon>Cytophagales</taxon>
        <taxon>Spirosomataceae</taxon>
        <taxon>Dyadobacter</taxon>
    </lineage>
</organism>
<feature type="domain" description="Response regulatory" evidence="2">
    <location>
        <begin position="6"/>
        <end position="127"/>
    </location>
</feature>
<dbReference type="PROSITE" id="PS50110">
    <property type="entry name" value="RESPONSE_REGULATORY"/>
    <property type="match status" value="1"/>
</dbReference>
<sequence>MTNALTFMIVDDDADDCEFFCEAISEINPLSKCLTASNGEDALMKLRGLIEPLPDFIFLDLNMQRMDGRKCLAELKKDSTLKNIPVIILSTSSSQKDIDDTKMLGASYYMTKPSEYQKLRKEIAFVMTQNWSGHS</sequence>
<accession>A0A4V6BIK3</accession>
<evidence type="ECO:0000313" key="3">
    <source>
        <dbReference type="EMBL" id="TKT90733.1"/>
    </source>
</evidence>
<feature type="modified residue" description="4-aspartylphosphate" evidence="1">
    <location>
        <position position="60"/>
    </location>
</feature>
<dbReference type="Gene3D" id="3.40.50.2300">
    <property type="match status" value="1"/>
</dbReference>
<dbReference type="InterPro" id="IPR001789">
    <property type="entry name" value="Sig_transdc_resp-reg_receiver"/>
</dbReference>
<protein>
    <submittedName>
        <fullName evidence="3">Response regulator</fullName>
    </submittedName>
</protein>
<evidence type="ECO:0000256" key="1">
    <source>
        <dbReference type="PROSITE-ProRule" id="PRU00169"/>
    </source>
</evidence>
<comment type="caution">
    <text evidence="3">The sequence shown here is derived from an EMBL/GenBank/DDBJ whole genome shotgun (WGS) entry which is preliminary data.</text>
</comment>
<evidence type="ECO:0000313" key="4">
    <source>
        <dbReference type="Proteomes" id="UP000304900"/>
    </source>
</evidence>
<dbReference type="PANTHER" id="PTHR44520">
    <property type="entry name" value="RESPONSE REGULATOR RCP1-RELATED"/>
    <property type="match status" value="1"/>
</dbReference>
<dbReference type="GO" id="GO:0000160">
    <property type="term" value="P:phosphorelay signal transduction system"/>
    <property type="evidence" value="ECO:0007669"/>
    <property type="project" value="InterPro"/>
</dbReference>
<dbReference type="InterPro" id="IPR052893">
    <property type="entry name" value="TCS_response_regulator"/>
</dbReference>
<dbReference type="InterPro" id="IPR011006">
    <property type="entry name" value="CheY-like_superfamily"/>
</dbReference>
<reference evidence="3 4" key="1">
    <citation type="submission" date="2019-05" db="EMBL/GenBank/DDBJ databases">
        <title>Dyadobacter AR-3-8 sp. nov., isolated from arctic soil.</title>
        <authorList>
            <person name="Chaudhary D.K."/>
        </authorList>
    </citation>
    <scope>NUCLEOTIDE SEQUENCE [LARGE SCALE GENOMIC DNA]</scope>
    <source>
        <strain evidence="3 4">AR-3-8</strain>
    </source>
</reference>
<dbReference type="SMART" id="SM00448">
    <property type="entry name" value="REC"/>
    <property type="match status" value="1"/>
</dbReference>
<dbReference type="EMBL" id="SZVO01000008">
    <property type="protein sequence ID" value="TKT90733.1"/>
    <property type="molecule type" value="Genomic_DNA"/>
</dbReference>
<dbReference type="AlphaFoldDB" id="A0A4V6BIK3"/>
<proteinExistence type="predicted"/>
<dbReference type="Pfam" id="PF00072">
    <property type="entry name" value="Response_reg"/>
    <property type="match status" value="1"/>
</dbReference>
<dbReference type="Proteomes" id="UP000304900">
    <property type="component" value="Unassembled WGS sequence"/>
</dbReference>